<protein>
    <submittedName>
        <fullName evidence="3">Jg15453 protein</fullName>
    </submittedName>
</protein>
<dbReference type="PROSITE" id="PS00630">
    <property type="entry name" value="IMP_2"/>
    <property type="match status" value="1"/>
</dbReference>
<comment type="similarity">
    <text evidence="1">Belongs to the inositol monophosphatase superfamily.</text>
</comment>
<comment type="cofactor">
    <cofactor evidence="2">
        <name>Mg(2+)</name>
        <dbReference type="ChEBI" id="CHEBI:18420"/>
    </cofactor>
</comment>
<feature type="binding site" evidence="2">
    <location>
        <position position="146"/>
    </location>
    <ligand>
        <name>Mg(2+)</name>
        <dbReference type="ChEBI" id="CHEBI:18420"/>
        <label>1</label>
        <note>catalytic</note>
    </ligand>
</feature>
<gene>
    <name evidence="3" type="primary">jg15453</name>
    <name evidence="3" type="ORF">PAEG_LOCUS21531</name>
</gene>
<accession>A0A8S4S2W2</accession>
<dbReference type="GO" id="GO:0046872">
    <property type="term" value="F:metal ion binding"/>
    <property type="evidence" value="ECO:0007669"/>
    <property type="project" value="UniProtKB-KW"/>
</dbReference>
<evidence type="ECO:0000313" key="3">
    <source>
        <dbReference type="EMBL" id="CAH2247259.1"/>
    </source>
</evidence>
<dbReference type="SUPFAM" id="SSF56655">
    <property type="entry name" value="Carbohydrate phosphatase"/>
    <property type="match status" value="1"/>
</dbReference>
<keyword evidence="2" id="KW-0479">Metal-binding</keyword>
<evidence type="ECO:0000313" key="4">
    <source>
        <dbReference type="Proteomes" id="UP000838756"/>
    </source>
</evidence>
<dbReference type="Pfam" id="PF00459">
    <property type="entry name" value="Inositol_P"/>
    <property type="match status" value="1"/>
</dbReference>
<name>A0A8S4S2W2_9NEOP</name>
<reference evidence="3" key="1">
    <citation type="submission" date="2022-03" db="EMBL/GenBank/DDBJ databases">
        <authorList>
            <person name="Lindestad O."/>
        </authorList>
    </citation>
    <scope>NUCLEOTIDE SEQUENCE</scope>
</reference>
<dbReference type="Gene3D" id="3.40.190.80">
    <property type="match status" value="1"/>
</dbReference>
<comment type="caution">
    <text evidence="3">The sequence shown here is derived from an EMBL/GenBank/DDBJ whole genome shotgun (WGS) entry which is preliminary data.</text>
</comment>
<dbReference type="GO" id="GO:0046854">
    <property type="term" value="P:phosphatidylinositol phosphate biosynthetic process"/>
    <property type="evidence" value="ECO:0007669"/>
    <property type="project" value="InterPro"/>
</dbReference>
<dbReference type="OrthoDB" id="9977309at2759"/>
<feature type="binding site" evidence="2">
    <location>
        <position position="278"/>
    </location>
    <ligand>
        <name>Mg(2+)</name>
        <dbReference type="ChEBI" id="CHEBI:18420"/>
        <label>1</label>
        <note>catalytic</note>
    </ligand>
</feature>
<dbReference type="InterPro" id="IPR020550">
    <property type="entry name" value="Inositol_monophosphatase_CS"/>
</dbReference>
<dbReference type="GO" id="GO:0004441">
    <property type="term" value="F:inositol-1,4-bisphosphate 1-phosphatase activity"/>
    <property type="evidence" value="ECO:0007669"/>
    <property type="project" value="TreeGrafter"/>
</dbReference>
<dbReference type="Proteomes" id="UP000838756">
    <property type="component" value="Unassembled WGS sequence"/>
</dbReference>
<feature type="binding site" evidence="2">
    <location>
        <position position="149"/>
    </location>
    <ligand>
        <name>Mg(2+)</name>
        <dbReference type="ChEBI" id="CHEBI:18420"/>
        <label>1</label>
        <note>catalytic</note>
    </ligand>
</feature>
<dbReference type="InterPro" id="IPR000760">
    <property type="entry name" value="Inositol_monophosphatase-like"/>
</dbReference>
<keyword evidence="4" id="KW-1185">Reference proteome</keyword>
<sequence length="338" mass="36521">MADLLEALIQASEKAARIARSCCESSNEETLLVAEKCESEANTRFDKDFKTVADVLAQECAKAVIISQFPELNGHVRGEECPEIGGITIGLQGTIEGTAKLLGGALPQTTARRMAEAAHSDTFDNLPILPVDLPSINTSDIGIWIDPIDATAEFISGVRGNAKPGHGLPCVTVLIGAYLRSNGEPVIGVINQPFYNGTGRIIWGVHNGNFNLISEDIKDSQDKVVLMSGAEKPEIIEKFKAAGCMVKSVPGAGHKLMKVALGEASAYIVSQGTTFRWDTCAPHAIVLARGGNVLCYQKHVPIRYNDDDDLETKEYCNKHGIIAYINEAMLDEIKHILY</sequence>
<evidence type="ECO:0000256" key="1">
    <source>
        <dbReference type="ARBA" id="ARBA00009759"/>
    </source>
</evidence>
<dbReference type="Gene3D" id="4.10.460.10">
    <property type="entry name" value="Inositol Polyphosphate 1-phosphatase, domain 1"/>
    <property type="match status" value="1"/>
</dbReference>
<dbReference type="InterPro" id="IPR044897">
    <property type="entry name" value="INPP1_dom_1"/>
</dbReference>
<dbReference type="Gene3D" id="3.30.540.10">
    <property type="entry name" value="Fructose-1,6-Bisphosphatase, subunit A, domain 1"/>
    <property type="match status" value="1"/>
</dbReference>
<dbReference type="InterPro" id="IPR050725">
    <property type="entry name" value="CysQ/Inositol_MonoPase"/>
</dbReference>
<feature type="binding site" evidence="2">
    <location>
        <position position="148"/>
    </location>
    <ligand>
        <name>Mg(2+)</name>
        <dbReference type="ChEBI" id="CHEBI:18420"/>
        <label>1</label>
        <note>catalytic</note>
    </ligand>
</feature>
<organism evidence="3 4">
    <name type="scientific">Pararge aegeria aegeria</name>
    <dbReference type="NCBI Taxonomy" id="348720"/>
    <lineage>
        <taxon>Eukaryota</taxon>
        <taxon>Metazoa</taxon>
        <taxon>Ecdysozoa</taxon>
        <taxon>Arthropoda</taxon>
        <taxon>Hexapoda</taxon>
        <taxon>Insecta</taxon>
        <taxon>Pterygota</taxon>
        <taxon>Neoptera</taxon>
        <taxon>Endopterygota</taxon>
        <taxon>Lepidoptera</taxon>
        <taxon>Glossata</taxon>
        <taxon>Ditrysia</taxon>
        <taxon>Papilionoidea</taxon>
        <taxon>Nymphalidae</taxon>
        <taxon>Satyrinae</taxon>
        <taxon>Satyrini</taxon>
        <taxon>Parargina</taxon>
        <taxon>Pararge</taxon>
    </lineage>
</organism>
<evidence type="ECO:0000256" key="2">
    <source>
        <dbReference type="PIRSR" id="PIRSR600760-2"/>
    </source>
</evidence>
<proteinExistence type="inferred from homology"/>
<keyword evidence="2" id="KW-0460">Magnesium</keyword>
<dbReference type="EMBL" id="CAKXAJ010025957">
    <property type="protein sequence ID" value="CAH2247259.1"/>
    <property type="molecule type" value="Genomic_DNA"/>
</dbReference>
<dbReference type="PANTHER" id="PTHR43028">
    <property type="entry name" value="3'(2'),5'-BISPHOSPHATE NUCLEOTIDASE 1"/>
    <property type="match status" value="1"/>
</dbReference>
<dbReference type="AlphaFoldDB" id="A0A8S4S2W2"/>
<dbReference type="PANTHER" id="PTHR43028:SF3">
    <property type="entry name" value="INOSITOL POLYPHOSPHATE 1-PHOSPHATASE"/>
    <property type="match status" value="1"/>
</dbReference>
<feature type="binding site" evidence="2">
    <location>
        <position position="79"/>
    </location>
    <ligand>
        <name>Mg(2+)</name>
        <dbReference type="ChEBI" id="CHEBI:18420"/>
        <label>1</label>
        <note>catalytic</note>
    </ligand>
</feature>